<name>A0A8B8E6H8_CRAVI</name>
<sequence length="168" mass="19598">MSILPSRQGTKVPTDEEFAFLLEDRAFVDYFNVFLTLPVFGQQIFYNFVEKAFVYDPPIKKKRNFVDRRCVIAYLIQERLPVFEKTTLFLEYLLCCRLRDVEVDFDNKTFKGTLPVKCQHLEVHAIVWLETGGEGRGKFKTNFPIAFPLALPYGLAKDASYLHDLTWV</sequence>
<dbReference type="KEGG" id="cvn:111132255"/>
<dbReference type="InterPro" id="IPR053282">
    <property type="entry name" value="RGS_domain-containing"/>
</dbReference>
<dbReference type="GeneID" id="111132255"/>
<evidence type="ECO:0000313" key="2">
    <source>
        <dbReference type="RefSeq" id="XP_022335755.1"/>
    </source>
</evidence>
<dbReference type="RefSeq" id="XP_022335755.1">
    <property type="nucleotide sequence ID" value="XM_022480047.1"/>
</dbReference>
<protein>
    <submittedName>
        <fullName evidence="2">Uncharacterized protein LOC111132255</fullName>
    </submittedName>
</protein>
<organism evidence="1 2">
    <name type="scientific">Crassostrea virginica</name>
    <name type="common">Eastern oyster</name>
    <dbReference type="NCBI Taxonomy" id="6565"/>
    <lineage>
        <taxon>Eukaryota</taxon>
        <taxon>Metazoa</taxon>
        <taxon>Spiralia</taxon>
        <taxon>Lophotrochozoa</taxon>
        <taxon>Mollusca</taxon>
        <taxon>Bivalvia</taxon>
        <taxon>Autobranchia</taxon>
        <taxon>Pteriomorphia</taxon>
        <taxon>Ostreida</taxon>
        <taxon>Ostreoidea</taxon>
        <taxon>Ostreidae</taxon>
        <taxon>Crassostrea</taxon>
    </lineage>
</organism>
<accession>A0A8B8E6H8</accession>
<dbReference type="PANTHER" id="PTHR47079">
    <property type="entry name" value="REGULATOR OF G-PROTEIN SIGNALING PROTEIN-LIKE"/>
    <property type="match status" value="1"/>
</dbReference>
<dbReference type="AlphaFoldDB" id="A0A8B8E6H8"/>
<proteinExistence type="predicted"/>
<dbReference type="PANTHER" id="PTHR47079:SF1">
    <property type="entry name" value="REGULATOR OF G-PROTEIN SIGNALING PROTEIN-LIKE"/>
    <property type="match status" value="1"/>
</dbReference>
<dbReference type="OrthoDB" id="6156287at2759"/>
<dbReference type="Proteomes" id="UP000694844">
    <property type="component" value="Chromosome 5"/>
</dbReference>
<evidence type="ECO:0000313" key="1">
    <source>
        <dbReference type="Proteomes" id="UP000694844"/>
    </source>
</evidence>
<keyword evidence="1" id="KW-1185">Reference proteome</keyword>
<reference evidence="2" key="1">
    <citation type="submission" date="2025-08" db="UniProtKB">
        <authorList>
            <consortium name="RefSeq"/>
        </authorList>
    </citation>
    <scope>IDENTIFICATION</scope>
    <source>
        <tissue evidence="2">Whole sample</tissue>
    </source>
</reference>
<gene>
    <name evidence="2" type="primary">LOC111132255</name>
</gene>